<sequence>MRQNNTITIGAGTASPLLARLPGYGTMRLTGADFWGEPLDRTGAIDLLRKAAELGVNFFDTADFYGPGVTNKLLAEALYPYDKDLIIATKVGAKRGLDKSWLPYGKPDELRASVENNLNELKLEHLPLVHFGKAAHSPEKFEEGFATMLALQQEGKIQHIGLSNASFDQLNTAIRMGKVASVENMYSYTQRVTDPNSPYGFQGGEVLPLCEQHQIPFIPFFSLQTSLPAGPSKMDELATQKGVSVAQLNIAWLLHQSPWMLPIPGTTSIQHLKENMNAATISLSPEELAYLG</sequence>
<accession>A0A1I2DV18</accession>
<dbReference type="OrthoDB" id="9773828at2"/>
<dbReference type="AlphaFoldDB" id="A0A1I2DV18"/>
<gene>
    <name evidence="3" type="ORF">SAMN05216167_12078</name>
</gene>
<name>A0A1I2DV18_9BACT</name>
<dbReference type="GO" id="GO:0016491">
    <property type="term" value="F:oxidoreductase activity"/>
    <property type="evidence" value="ECO:0007669"/>
    <property type="project" value="UniProtKB-KW"/>
</dbReference>
<dbReference type="PANTHER" id="PTHR43625:SF40">
    <property type="entry name" value="ALDO-KETO REDUCTASE YAKC [NADP(+)]"/>
    <property type="match status" value="1"/>
</dbReference>
<dbReference type="PANTHER" id="PTHR43625">
    <property type="entry name" value="AFLATOXIN B1 ALDEHYDE REDUCTASE"/>
    <property type="match status" value="1"/>
</dbReference>
<dbReference type="EMBL" id="FOLQ01000020">
    <property type="protein sequence ID" value="SFE84307.1"/>
    <property type="molecule type" value="Genomic_DNA"/>
</dbReference>
<proteinExistence type="predicted"/>
<dbReference type="Pfam" id="PF00248">
    <property type="entry name" value="Aldo_ket_red"/>
    <property type="match status" value="1"/>
</dbReference>
<dbReference type="InterPro" id="IPR050791">
    <property type="entry name" value="Aldo-Keto_reductase"/>
</dbReference>
<dbReference type="CDD" id="cd19088">
    <property type="entry name" value="AKR_AKR13B1"/>
    <property type="match status" value="1"/>
</dbReference>
<dbReference type="STRING" id="662367.SAMN05216167_12078"/>
<reference evidence="3 4" key="1">
    <citation type="submission" date="2016-10" db="EMBL/GenBank/DDBJ databases">
        <authorList>
            <person name="de Groot N.N."/>
        </authorList>
    </citation>
    <scope>NUCLEOTIDE SEQUENCE [LARGE SCALE GENOMIC DNA]</scope>
    <source>
        <strain evidence="3 4">DSM 26130</strain>
    </source>
</reference>
<keyword evidence="4" id="KW-1185">Reference proteome</keyword>
<dbReference type="Gene3D" id="3.20.20.100">
    <property type="entry name" value="NADP-dependent oxidoreductase domain"/>
    <property type="match status" value="1"/>
</dbReference>
<evidence type="ECO:0000256" key="1">
    <source>
        <dbReference type="ARBA" id="ARBA00023002"/>
    </source>
</evidence>
<evidence type="ECO:0000259" key="2">
    <source>
        <dbReference type="Pfam" id="PF00248"/>
    </source>
</evidence>
<dbReference type="InterPro" id="IPR023210">
    <property type="entry name" value="NADP_OxRdtase_dom"/>
</dbReference>
<dbReference type="RefSeq" id="WP_093832974.1">
    <property type="nucleotide sequence ID" value="NZ_FOLQ01000020.1"/>
</dbReference>
<dbReference type="InterPro" id="IPR036812">
    <property type="entry name" value="NAD(P)_OxRdtase_dom_sf"/>
</dbReference>
<dbReference type="Proteomes" id="UP000198598">
    <property type="component" value="Unassembled WGS sequence"/>
</dbReference>
<protein>
    <submittedName>
        <fullName evidence="3">Predicted oxidoreductase</fullName>
    </submittedName>
</protein>
<dbReference type="SUPFAM" id="SSF51430">
    <property type="entry name" value="NAD(P)-linked oxidoreductase"/>
    <property type="match status" value="1"/>
</dbReference>
<evidence type="ECO:0000313" key="4">
    <source>
        <dbReference type="Proteomes" id="UP000198598"/>
    </source>
</evidence>
<organism evidence="3 4">
    <name type="scientific">Spirosoma endophyticum</name>
    <dbReference type="NCBI Taxonomy" id="662367"/>
    <lineage>
        <taxon>Bacteria</taxon>
        <taxon>Pseudomonadati</taxon>
        <taxon>Bacteroidota</taxon>
        <taxon>Cytophagia</taxon>
        <taxon>Cytophagales</taxon>
        <taxon>Cytophagaceae</taxon>
        <taxon>Spirosoma</taxon>
    </lineage>
</organism>
<evidence type="ECO:0000313" key="3">
    <source>
        <dbReference type="EMBL" id="SFE84307.1"/>
    </source>
</evidence>
<feature type="domain" description="NADP-dependent oxidoreductase" evidence="2">
    <location>
        <begin position="23"/>
        <end position="291"/>
    </location>
</feature>
<dbReference type="GO" id="GO:0005737">
    <property type="term" value="C:cytoplasm"/>
    <property type="evidence" value="ECO:0007669"/>
    <property type="project" value="TreeGrafter"/>
</dbReference>
<keyword evidence="1" id="KW-0560">Oxidoreductase</keyword>